<evidence type="ECO:0000256" key="1">
    <source>
        <dbReference type="ARBA" id="ARBA00005254"/>
    </source>
</evidence>
<protein>
    <submittedName>
        <fullName evidence="3">Enoyl-CoA hydratase-related protein</fullName>
    </submittedName>
</protein>
<dbReference type="Gene3D" id="1.10.12.10">
    <property type="entry name" value="Lyase 2-enoyl-coa Hydratase, Chain A, domain 2"/>
    <property type="match status" value="1"/>
</dbReference>
<keyword evidence="2" id="KW-0456">Lyase</keyword>
<dbReference type="Proteomes" id="UP001595579">
    <property type="component" value="Unassembled WGS sequence"/>
</dbReference>
<dbReference type="PANTHER" id="PTHR11941:SF54">
    <property type="entry name" value="ENOYL-COA HYDRATASE, MITOCHONDRIAL"/>
    <property type="match status" value="1"/>
</dbReference>
<dbReference type="InterPro" id="IPR029045">
    <property type="entry name" value="ClpP/crotonase-like_dom_sf"/>
</dbReference>
<dbReference type="InterPro" id="IPR014748">
    <property type="entry name" value="Enoyl-CoA_hydra_C"/>
</dbReference>
<gene>
    <name evidence="3" type="ORF">ACFOEV_01505</name>
</gene>
<sequence length="257" mass="27238">MSDKLIETRGSAGVMRLTLNRPKALNALNSGLLAELDAVLAELEGRRDLRAVLITGAGEKSFVAGADITEMRDKTPEQARQFASQALATFKRLERLPVPVVALVNGFCLGGGCELALACDWAIASDNAVFGQPEVGLGVIPGFGGTQRLPRRVGPAMALDLITTGRKIDANEALRIGLVNRVVPQGELESVAEELTRQLAGNGPDAVRSAKQAVHDGMDQDLDSALALETSLFALGFAGDEQSEGMSAFLEKRKPNF</sequence>
<keyword evidence="4" id="KW-1185">Reference proteome</keyword>
<dbReference type="CDD" id="cd06558">
    <property type="entry name" value="crotonase-like"/>
    <property type="match status" value="1"/>
</dbReference>
<dbReference type="InterPro" id="IPR001753">
    <property type="entry name" value="Enoyl-CoA_hydra/iso"/>
</dbReference>
<evidence type="ECO:0000313" key="3">
    <source>
        <dbReference type="EMBL" id="MFC3282285.1"/>
    </source>
</evidence>
<name>A0ABV7LIZ3_9GAMM</name>
<comment type="caution">
    <text evidence="3">The sequence shown here is derived from an EMBL/GenBank/DDBJ whole genome shotgun (WGS) entry which is preliminary data.</text>
</comment>
<proteinExistence type="inferred from homology"/>
<comment type="similarity">
    <text evidence="1">Belongs to the enoyl-CoA hydratase/isomerase family.</text>
</comment>
<accession>A0ABV7LIZ3</accession>
<dbReference type="PANTHER" id="PTHR11941">
    <property type="entry name" value="ENOYL-COA HYDRATASE-RELATED"/>
    <property type="match status" value="1"/>
</dbReference>
<evidence type="ECO:0000313" key="4">
    <source>
        <dbReference type="Proteomes" id="UP001595579"/>
    </source>
</evidence>
<dbReference type="Pfam" id="PF00378">
    <property type="entry name" value="ECH_1"/>
    <property type="match status" value="1"/>
</dbReference>
<dbReference type="RefSeq" id="WP_386770885.1">
    <property type="nucleotide sequence ID" value="NZ_JBHRUG010000002.1"/>
</dbReference>
<dbReference type="Gene3D" id="3.90.226.10">
    <property type="entry name" value="2-enoyl-CoA Hydratase, Chain A, domain 1"/>
    <property type="match status" value="1"/>
</dbReference>
<organism evidence="3 4">
    <name type="scientific">Litchfieldella rifensis</name>
    <dbReference type="NCBI Taxonomy" id="762643"/>
    <lineage>
        <taxon>Bacteria</taxon>
        <taxon>Pseudomonadati</taxon>
        <taxon>Pseudomonadota</taxon>
        <taxon>Gammaproteobacteria</taxon>
        <taxon>Oceanospirillales</taxon>
        <taxon>Halomonadaceae</taxon>
        <taxon>Litchfieldella</taxon>
    </lineage>
</organism>
<evidence type="ECO:0000256" key="2">
    <source>
        <dbReference type="ARBA" id="ARBA00023239"/>
    </source>
</evidence>
<dbReference type="SUPFAM" id="SSF52096">
    <property type="entry name" value="ClpP/crotonase"/>
    <property type="match status" value="1"/>
</dbReference>
<dbReference type="EMBL" id="JBHRUG010000002">
    <property type="protein sequence ID" value="MFC3282285.1"/>
    <property type="molecule type" value="Genomic_DNA"/>
</dbReference>
<reference evidence="4" key="1">
    <citation type="journal article" date="2019" name="Int. J. Syst. Evol. Microbiol.">
        <title>The Global Catalogue of Microorganisms (GCM) 10K type strain sequencing project: providing services to taxonomists for standard genome sequencing and annotation.</title>
        <authorList>
            <consortium name="The Broad Institute Genomics Platform"/>
            <consortium name="The Broad Institute Genome Sequencing Center for Infectious Disease"/>
            <person name="Wu L."/>
            <person name="Ma J."/>
        </authorList>
    </citation>
    <scope>NUCLEOTIDE SEQUENCE [LARGE SCALE GENOMIC DNA]</scope>
    <source>
        <strain evidence="4">CECT 7698</strain>
    </source>
</reference>